<reference evidence="9 10" key="1">
    <citation type="submission" date="2018-10" db="EMBL/GenBank/DDBJ databases">
        <title>Genomic Encyclopedia of Archaeal and Bacterial Type Strains, Phase II (KMG-II): from individual species to whole genera.</title>
        <authorList>
            <person name="Goeker M."/>
        </authorList>
    </citation>
    <scope>NUCLEOTIDE SEQUENCE [LARGE SCALE GENOMIC DNA]</scope>
    <source>
        <strain evidence="9 10">DSM 25230</strain>
    </source>
</reference>
<feature type="transmembrane region" description="Helical" evidence="6">
    <location>
        <begin position="389"/>
        <end position="408"/>
    </location>
</feature>
<dbReference type="PANTHER" id="PTHR30619:SF1">
    <property type="entry name" value="RECOMBINATION PROTEIN 2"/>
    <property type="match status" value="1"/>
</dbReference>
<evidence type="ECO:0000256" key="1">
    <source>
        <dbReference type="ARBA" id="ARBA00004651"/>
    </source>
</evidence>
<keyword evidence="5 6" id="KW-0472">Membrane</keyword>
<feature type="domain" description="DUF4131" evidence="8">
    <location>
        <begin position="32"/>
        <end position="190"/>
    </location>
</feature>
<accession>A0A495EEU0</accession>
<evidence type="ECO:0000256" key="2">
    <source>
        <dbReference type="ARBA" id="ARBA00022475"/>
    </source>
</evidence>
<name>A0A495EEU0_9FLAO</name>
<evidence type="ECO:0000256" key="6">
    <source>
        <dbReference type="SAM" id="Phobius"/>
    </source>
</evidence>
<dbReference type="AlphaFoldDB" id="A0A495EEU0"/>
<dbReference type="InterPro" id="IPR025405">
    <property type="entry name" value="DUF4131"/>
</dbReference>
<evidence type="ECO:0000313" key="9">
    <source>
        <dbReference type="EMBL" id="RKR15276.1"/>
    </source>
</evidence>
<keyword evidence="3 6" id="KW-0812">Transmembrane</keyword>
<protein>
    <submittedName>
        <fullName evidence="9">Competence protein ComEC</fullName>
    </submittedName>
</protein>
<organism evidence="9 10">
    <name type="scientific">Maribacter vaceletii</name>
    <dbReference type="NCBI Taxonomy" id="1206816"/>
    <lineage>
        <taxon>Bacteria</taxon>
        <taxon>Pseudomonadati</taxon>
        <taxon>Bacteroidota</taxon>
        <taxon>Flavobacteriia</taxon>
        <taxon>Flavobacteriales</taxon>
        <taxon>Flavobacteriaceae</taxon>
        <taxon>Maribacter</taxon>
    </lineage>
</organism>
<feature type="transmembrane region" description="Helical" evidence="6">
    <location>
        <begin position="331"/>
        <end position="351"/>
    </location>
</feature>
<evidence type="ECO:0000259" key="8">
    <source>
        <dbReference type="Pfam" id="PF13567"/>
    </source>
</evidence>
<evidence type="ECO:0000313" key="10">
    <source>
        <dbReference type="Proteomes" id="UP000269412"/>
    </source>
</evidence>
<dbReference type="NCBIfam" id="TIGR00360">
    <property type="entry name" value="ComEC_N-term"/>
    <property type="match status" value="1"/>
</dbReference>
<feature type="transmembrane region" description="Helical" evidence="6">
    <location>
        <begin position="480"/>
        <end position="500"/>
    </location>
</feature>
<keyword evidence="4 6" id="KW-1133">Transmembrane helix</keyword>
<feature type="transmembrane region" description="Helical" evidence="6">
    <location>
        <begin position="252"/>
        <end position="274"/>
    </location>
</feature>
<gene>
    <name evidence="9" type="ORF">CLV91_1359</name>
</gene>
<feature type="transmembrane region" description="Helical" evidence="6">
    <location>
        <begin position="357"/>
        <end position="377"/>
    </location>
</feature>
<dbReference type="Proteomes" id="UP000269412">
    <property type="component" value="Unassembled WGS sequence"/>
</dbReference>
<sequence>MPLLKFASIKLTLLLVVGILIGTHTKITIHGAFLYTGISLTLLGICFFAIKKDIKHFLFTVFMVCTTISLGVLTTTLNNPLNYSSHYSHNKTSSSKTYTLKITEVLKPNTYYKKYIAEVQAIENKKSSGKILVNISKDSLYFPLHVDDEIKTVASLKGISAPLNPYQFNFRKYMEISGIYHQISLKQEDVIRNKKNRSTLYGFSSKIRNHIIKKLKQAPFGSQELAVIEALLLGQRQDLSDTTYDNYKKAGAVHILAVSGLHIGILLLILEFLLQPLTYLPYGRKIKLVALVFLLWSFALLAGFSASIIRATTMFTFVGYALYLNRPSNTFNILALSMGFILLVINPNLIFQVGFQMSYAAVFTIAWIFPMLQRFWFPKNIVLNKVWQLLSVSIAAQVGVLPISLFYFHQFPSLFFISNILIIPFLGVILGLGILVILLAVANCLPNSIVLVYNTIIYWMNSIVGWVAKQEAFLFSNISFNQLQLVLSYGILILLVTMLSNTTFKKVGYFLASILLWQLLHIYQNNNLQKEQQLWVLHENRNSVIYHQNGTSLTIIASKEKVNSSTLNNYKIEKGIDSVTYKTLLNSYVYNSLALKIIDSTGIYIPRKESAIYLLSNSPKINLDRFIDTVQPVKIIADGSNYKSYITRWRATCKKRKFPFHYTGEKGAYYLE</sequence>
<dbReference type="PANTHER" id="PTHR30619">
    <property type="entry name" value="DNA INTERNALIZATION/COMPETENCE PROTEIN COMEC/REC2"/>
    <property type="match status" value="1"/>
</dbReference>
<keyword evidence="10" id="KW-1185">Reference proteome</keyword>
<dbReference type="Pfam" id="PF13567">
    <property type="entry name" value="DUF4131"/>
    <property type="match status" value="1"/>
</dbReference>
<comment type="subcellular location">
    <subcellularLocation>
        <location evidence="1">Cell membrane</location>
        <topology evidence="1">Multi-pass membrane protein</topology>
    </subcellularLocation>
</comment>
<evidence type="ECO:0000256" key="4">
    <source>
        <dbReference type="ARBA" id="ARBA00022989"/>
    </source>
</evidence>
<feature type="transmembrane region" description="Helical" evidence="6">
    <location>
        <begin position="32"/>
        <end position="50"/>
    </location>
</feature>
<evidence type="ECO:0000259" key="7">
    <source>
        <dbReference type="Pfam" id="PF03772"/>
    </source>
</evidence>
<dbReference type="EMBL" id="RBIQ01000007">
    <property type="protein sequence ID" value="RKR15276.1"/>
    <property type="molecule type" value="Genomic_DNA"/>
</dbReference>
<comment type="caution">
    <text evidence="9">The sequence shown here is derived from an EMBL/GenBank/DDBJ whole genome shotgun (WGS) entry which is preliminary data.</text>
</comment>
<feature type="transmembrane region" description="Helical" evidence="6">
    <location>
        <begin position="507"/>
        <end position="523"/>
    </location>
</feature>
<evidence type="ECO:0000256" key="5">
    <source>
        <dbReference type="ARBA" id="ARBA00023136"/>
    </source>
</evidence>
<dbReference type="OrthoDB" id="9761531at2"/>
<feature type="transmembrane region" description="Helical" evidence="6">
    <location>
        <begin position="414"/>
        <end position="442"/>
    </location>
</feature>
<feature type="transmembrane region" description="Helical" evidence="6">
    <location>
        <begin position="449"/>
        <end position="468"/>
    </location>
</feature>
<feature type="domain" description="ComEC/Rec2-related protein" evidence="7">
    <location>
        <begin position="231"/>
        <end position="499"/>
    </location>
</feature>
<dbReference type="InterPro" id="IPR004477">
    <property type="entry name" value="ComEC_N"/>
</dbReference>
<dbReference type="InterPro" id="IPR052159">
    <property type="entry name" value="Competence_DNA_uptake"/>
</dbReference>
<keyword evidence="2" id="KW-1003">Cell membrane</keyword>
<evidence type="ECO:0000256" key="3">
    <source>
        <dbReference type="ARBA" id="ARBA00022692"/>
    </source>
</evidence>
<dbReference type="Pfam" id="PF03772">
    <property type="entry name" value="Competence"/>
    <property type="match status" value="1"/>
</dbReference>
<proteinExistence type="predicted"/>
<dbReference type="GO" id="GO:0005886">
    <property type="term" value="C:plasma membrane"/>
    <property type="evidence" value="ECO:0007669"/>
    <property type="project" value="UniProtKB-SubCell"/>
</dbReference>
<feature type="transmembrane region" description="Helical" evidence="6">
    <location>
        <begin position="286"/>
        <end position="302"/>
    </location>
</feature>
<dbReference type="RefSeq" id="WP_121065220.1">
    <property type="nucleotide sequence ID" value="NZ_RBIQ01000007.1"/>
</dbReference>